<comment type="function">
    <text evidence="1 11">Binds to the 23S rRNA.</text>
</comment>
<evidence type="ECO:0000256" key="2">
    <source>
        <dbReference type="ARBA" id="ARBA00009805"/>
    </source>
</evidence>
<dbReference type="HAMAP" id="MF_00547">
    <property type="entry name" value="Ribosomal_eL37"/>
    <property type="match status" value="1"/>
</dbReference>
<dbReference type="GO" id="GO:0019843">
    <property type="term" value="F:rRNA binding"/>
    <property type="evidence" value="ECO:0007669"/>
    <property type="project" value="UniProtKB-KW"/>
</dbReference>
<dbReference type="GO" id="GO:0022625">
    <property type="term" value="C:cytosolic large ribosomal subunit"/>
    <property type="evidence" value="ECO:0007669"/>
    <property type="project" value="TreeGrafter"/>
</dbReference>
<dbReference type="EMBL" id="LT719092">
    <property type="protein sequence ID" value="SJK85328.1"/>
    <property type="molecule type" value="Genomic_DNA"/>
</dbReference>
<reference evidence="15" key="3">
    <citation type="submission" date="2016-06" db="EMBL/GenBank/DDBJ databases">
        <authorList>
            <person name="Toshchakov V.S."/>
        </authorList>
    </citation>
    <scope>NUCLEOTIDE SEQUENCE [LARGE SCALE GENOMIC DNA]</scope>
    <source>
        <strain>PM4 (JCM 30641</strain>
        <strain evidence="15">\VKM B-2940)</strain>
    </source>
</reference>
<protein>
    <recommendedName>
        <fullName evidence="10 11">Large ribosomal subunit protein eL37</fullName>
    </recommendedName>
</protein>
<keyword evidence="15" id="KW-1185">Reference proteome</keyword>
<dbReference type="GO" id="GO:0003735">
    <property type="term" value="F:structural constituent of ribosome"/>
    <property type="evidence" value="ECO:0007669"/>
    <property type="project" value="InterPro"/>
</dbReference>
<dbReference type="Proteomes" id="UP000187822">
    <property type="component" value="Chromosome I"/>
</dbReference>
<keyword evidence="7 11" id="KW-0694">RNA-binding</keyword>
<comment type="cofactor">
    <cofactor evidence="11">
        <name>Zn(2+)</name>
        <dbReference type="ChEBI" id="CHEBI:29105"/>
    </cofactor>
    <text evidence="11">Binds 1 zinc ion per subunit.</text>
</comment>
<dbReference type="Proteomes" id="UP000195607">
    <property type="component" value="Chromosome I"/>
</dbReference>
<dbReference type="EMBL" id="LT671858">
    <property type="protein sequence ID" value="SIM77420.1"/>
    <property type="molecule type" value="Genomic_DNA"/>
</dbReference>
<dbReference type="RefSeq" id="WP_077076882.1">
    <property type="nucleotide sequence ID" value="NZ_LT671858.1"/>
</dbReference>
<evidence type="ECO:0000256" key="5">
    <source>
        <dbReference type="ARBA" id="ARBA00022771"/>
    </source>
</evidence>
<dbReference type="KEGG" id="cdiv:CPM_1539"/>
<accession>A0A1N5VY04</accession>
<evidence type="ECO:0000313" key="14">
    <source>
        <dbReference type="EMBL" id="SJK85328.1"/>
    </source>
</evidence>
<evidence type="ECO:0000256" key="11">
    <source>
        <dbReference type="HAMAP-Rule" id="MF_00547"/>
    </source>
</evidence>
<name>A0A1N5VY04_9ARCH</name>
<feature type="binding site" evidence="11">
    <location>
        <position position="23"/>
    </location>
    <ligand>
        <name>Zn(2+)</name>
        <dbReference type="ChEBI" id="CHEBI:29105"/>
    </ligand>
</feature>
<evidence type="ECO:0000256" key="8">
    <source>
        <dbReference type="ARBA" id="ARBA00022980"/>
    </source>
</evidence>
<dbReference type="AlphaFoldDB" id="A0A1N5VY04"/>
<proteinExistence type="inferred from homology"/>
<dbReference type="SUPFAM" id="SSF57829">
    <property type="entry name" value="Zn-binding ribosomal proteins"/>
    <property type="match status" value="1"/>
</dbReference>
<evidence type="ECO:0000313" key="16">
    <source>
        <dbReference type="Proteomes" id="UP000195607"/>
    </source>
</evidence>
<comment type="function">
    <text evidence="12">Component of the large ribosomal subunit. The ribosome is a large ribonucleoprotein complex responsible for the synthesis of proteins in the cell.</text>
</comment>
<dbReference type="InterPro" id="IPR011332">
    <property type="entry name" value="Ribosomal_zn-bd"/>
</dbReference>
<organism evidence="13 16">
    <name type="scientific">Cuniculiplasma divulgatum</name>
    <dbReference type="NCBI Taxonomy" id="1673428"/>
    <lineage>
        <taxon>Archaea</taxon>
        <taxon>Methanobacteriati</taxon>
        <taxon>Thermoplasmatota</taxon>
        <taxon>Thermoplasmata</taxon>
        <taxon>Thermoplasmatales</taxon>
        <taxon>Cuniculiplasmataceae</taxon>
        <taxon>Cuniculiplasma</taxon>
    </lineage>
</organism>
<dbReference type="NCBIfam" id="NF003214">
    <property type="entry name" value="PRK04179.1"/>
    <property type="match status" value="1"/>
</dbReference>
<dbReference type="InterPro" id="IPR011331">
    <property type="entry name" value="Ribosomal_eL37/eL43"/>
</dbReference>
<keyword evidence="6 11" id="KW-0862">Zinc</keyword>
<dbReference type="PANTHER" id="PTHR10768:SF0">
    <property type="entry name" value="RIBOSOMAL PROTEIN L37"/>
    <property type="match status" value="1"/>
</dbReference>
<keyword evidence="9 11" id="KW-0687">Ribonucleoprotein</keyword>
<dbReference type="PROSITE" id="PS01077">
    <property type="entry name" value="RIBOSOMAL_L37E"/>
    <property type="match status" value="1"/>
</dbReference>
<keyword evidence="3 11" id="KW-0479">Metal-binding</keyword>
<dbReference type="PANTHER" id="PTHR10768">
    <property type="entry name" value="60S RIBOSOMAL PROTEIN L37"/>
    <property type="match status" value="1"/>
</dbReference>
<dbReference type="GO" id="GO:0006412">
    <property type="term" value="P:translation"/>
    <property type="evidence" value="ECO:0007669"/>
    <property type="project" value="UniProtKB-UniRule"/>
</dbReference>
<dbReference type="InterPro" id="IPR018267">
    <property type="entry name" value="Ribosomal_eL37_CS"/>
</dbReference>
<evidence type="ECO:0000256" key="4">
    <source>
        <dbReference type="ARBA" id="ARBA00022730"/>
    </source>
</evidence>
<evidence type="ECO:0000256" key="12">
    <source>
        <dbReference type="RuleBase" id="RU000576"/>
    </source>
</evidence>
<dbReference type="STRING" id="1673428.CPM_1539"/>
<keyword evidence="4 11" id="KW-0699">rRNA-binding</keyword>
<keyword evidence="8 11" id="KW-0689">Ribosomal protein</keyword>
<reference evidence="13 16" key="1">
    <citation type="submission" date="2016-04" db="EMBL/GenBank/DDBJ databases">
        <authorList>
            <person name="Evans L.H."/>
            <person name="Alamgir A."/>
            <person name="Owens N."/>
            <person name="Weber N.D."/>
            <person name="Virtaneva K."/>
            <person name="Barbian K."/>
            <person name="Babar A."/>
            <person name="Rosenke K."/>
        </authorList>
    </citation>
    <scope>NUCLEOTIDE SEQUENCE [LARGE SCALE GENOMIC DNA]</scope>
    <source>
        <strain evidence="13">S5</strain>
        <strain evidence="16">S5(T) (JCM 30642 \VKM B-2941)</strain>
    </source>
</reference>
<dbReference type="GeneID" id="71201922"/>
<feature type="binding site" evidence="11">
    <location>
        <position position="20"/>
    </location>
    <ligand>
        <name>Zn(2+)</name>
        <dbReference type="ChEBI" id="CHEBI:29105"/>
    </ligand>
</feature>
<comment type="similarity">
    <text evidence="2 11 12">Belongs to the eukaryotic ribosomal protein eL37 family.</text>
</comment>
<dbReference type="InterPro" id="IPR001569">
    <property type="entry name" value="Ribosomal_eL37"/>
</dbReference>
<feature type="binding site" evidence="11">
    <location>
        <position position="35"/>
    </location>
    <ligand>
        <name>Zn(2+)</name>
        <dbReference type="ChEBI" id="CHEBI:29105"/>
    </ligand>
</feature>
<evidence type="ECO:0000256" key="6">
    <source>
        <dbReference type="ARBA" id="ARBA00022833"/>
    </source>
</evidence>
<evidence type="ECO:0000256" key="7">
    <source>
        <dbReference type="ARBA" id="ARBA00022884"/>
    </source>
</evidence>
<feature type="binding site" evidence="11">
    <location>
        <position position="38"/>
    </location>
    <ligand>
        <name>Zn(2+)</name>
        <dbReference type="ChEBI" id="CHEBI:29105"/>
    </ligand>
</feature>
<evidence type="ECO:0000313" key="15">
    <source>
        <dbReference type="Proteomes" id="UP000187822"/>
    </source>
</evidence>
<evidence type="ECO:0000313" key="13">
    <source>
        <dbReference type="EMBL" id="SIM77420.1"/>
    </source>
</evidence>
<gene>
    <name evidence="11" type="primary">rpl37e</name>
    <name evidence="14" type="ORF">CPM_1539</name>
    <name evidence="13" type="ORF">CSP5_1549</name>
</gene>
<sequence length="54" mass="6266">MSNGTAVMGKMNSKKVHIRCRRCGHHAYHIREKRCAHCGFPAPRLRSYKWAKAK</sequence>
<dbReference type="Pfam" id="PF01907">
    <property type="entry name" value="Ribosomal_L37e"/>
    <property type="match status" value="1"/>
</dbReference>
<keyword evidence="5 11" id="KW-0863">Zinc-finger</keyword>
<dbReference type="Gene3D" id="2.20.25.30">
    <property type="match status" value="1"/>
</dbReference>
<reference evidence="14" key="2">
    <citation type="submission" date="2016-06" db="EMBL/GenBank/DDBJ databases">
        <authorList>
            <person name="Olsen C.W."/>
            <person name="Carey S."/>
            <person name="Hinshaw L."/>
            <person name="Karasin A.I."/>
        </authorList>
    </citation>
    <scope>NUCLEOTIDE SEQUENCE [LARGE SCALE GENOMIC DNA]</scope>
    <source>
        <strain evidence="14">PM4</strain>
    </source>
</reference>
<dbReference type="GO" id="GO:0008270">
    <property type="term" value="F:zinc ion binding"/>
    <property type="evidence" value="ECO:0007669"/>
    <property type="project" value="UniProtKB-UniRule"/>
</dbReference>
<evidence type="ECO:0000256" key="3">
    <source>
        <dbReference type="ARBA" id="ARBA00022723"/>
    </source>
</evidence>
<evidence type="ECO:0000256" key="1">
    <source>
        <dbReference type="ARBA" id="ARBA00003058"/>
    </source>
</evidence>
<evidence type="ECO:0000256" key="10">
    <source>
        <dbReference type="ARBA" id="ARBA00035225"/>
    </source>
</evidence>
<feature type="zinc finger region" description="C4-type" evidence="11">
    <location>
        <begin position="20"/>
        <end position="38"/>
    </location>
</feature>
<evidence type="ECO:0000256" key="9">
    <source>
        <dbReference type="ARBA" id="ARBA00023274"/>
    </source>
</evidence>